<feature type="binding site" evidence="7">
    <location>
        <position position="300"/>
    </location>
    <ligand>
        <name>substrate</name>
    </ligand>
</feature>
<protein>
    <recommendedName>
        <fullName evidence="7">Adenine deaminase</fullName>
        <shortName evidence="7">ADE</shortName>
        <ecNumber evidence="7">3.5.4.2</ecNumber>
    </recommendedName>
    <alternativeName>
        <fullName evidence="7">Adenine aminohydrolase</fullName>
        <shortName evidence="7">AAH</shortName>
    </alternativeName>
</protein>
<dbReference type="EMBL" id="BSXU01001071">
    <property type="protein sequence ID" value="GMG23444.1"/>
    <property type="molecule type" value="Genomic_DNA"/>
</dbReference>
<feature type="binding site" evidence="7">
    <location>
        <position position="29"/>
    </location>
    <ligand>
        <name>Zn(2+)</name>
        <dbReference type="ChEBI" id="CHEBI:29105"/>
        <note>catalytic</note>
    </ligand>
</feature>
<dbReference type="InterPro" id="IPR001365">
    <property type="entry name" value="A_deaminase_dom"/>
</dbReference>
<dbReference type="SUPFAM" id="SSF51556">
    <property type="entry name" value="Metallo-dependent hydrolases"/>
    <property type="match status" value="1"/>
</dbReference>
<name>A0A9W6YXA7_AMBMO</name>
<dbReference type="GO" id="GO:0005829">
    <property type="term" value="C:cytosol"/>
    <property type="evidence" value="ECO:0007669"/>
    <property type="project" value="TreeGrafter"/>
</dbReference>
<evidence type="ECO:0000256" key="5">
    <source>
        <dbReference type="ARBA" id="ARBA00023080"/>
    </source>
</evidence>
<dbReference type="InterPro" id="IPR032466">
    <property type="entry name" value="Metal_Hydrolase"/>
</dbReference>
<dbReference type="CDD" id="cd01320">
    <property type="entry name" value="ADA"/>
    <property type="match status" value="1"/>
</dbReference>
<sequence>MTQTDNKAKHECSKEMHNFLKELPKCEHHVHLEGTLEPDLLFPLAKRNKIELPADFPKTPEELHIRYDNFENLDDFLHFYYIGMGVLITEQDFFDLAWSYFVKAKNDGVWHAETFFDPQGHTERGIKMETVVNGFNRAAEKAQAELGISTKLIMCLLKHLPVPNGMETLKAATGFYKQGLIHGLGLDSSELPFPPKLFTECYSYAAENFGEDVGLTAHAGEEGGPEYITQTLDLLKATRIDHGVNSYKDDAVMERLARENVMLTLCPLSNVKLQVVEDVAELPVMKWLEVGVPFSINSDDPAYFGGYILDNYVVMHTRFGFDLNTWGKIAKFGVDGSWISSERKKKIHEKIDDVVANYKKLIE</sequence>
<keyword evidence="4 7" id="KW-0862">Zinc</keyword>
<dbReference type="PANTHER" id="PTHR43114:SF6">
    <property type="entry name" value="ADENINE DEAMINASE"/>
    <property type="match status" value="1"/>
</dbReference>
<comment type="catalytic activity">
    <reaction evidence="7">
        <text>adenine + H2O + H(+) = hypoxanthine + NH4(+)</text>
        <dbReference type="Rhea" id="RHEA:23688"/>
        <dbReference type="ChEBI" id="CHEBI:15377"/>
        <dbReference type="ChEBI" id="CHEBI:15378"/>
        <dbReference type="ChEBI" id="CHEBI:16708"/>
        <dbReference type="ChEBI" id="CHEBI:17368"/>
        <dbReference type="ChEBI" id="CHEBI:28938"/>
        <dbReference type="EC" id="3.5.4.2"/>
    </reaction>
</comment>
<evidence type="ECO:0000313" key="9">
    <source>
        <dbReference type="EMBL" id="GMG23444.1"/>
    </source>
</evidence>
<dbReference type="GO" id="GO:0005634">
    <property type="term" value="C:nucleus"/>
    <property type="evidence" value="ECO:0007669"/>
    <property type="project" value="UniProtKB-SubCell"/>
</dbReference>
<keyword evidence="5 7" id="KW-0546">Nucleotide metabolism</keyword>
<evidence type="ECO:0000256" key="6">
    <source>
        <dbReference type="ARBA" id="ARBA00023242"/>
    </source>
</evidence>
<keyword evidence="2 7" id="KW-0479">Metal-binding</keyword>
<comment type="caution">
    <text evidence="9">The sequence shown here is derived from an EMBL/GenBank/DDBJ whole genome shotgun (WGS) entry which is preliminary data.</text>
</comment>
<dbReference type="InterPro" id="IPR006650">
    <property type="entry name" value="A/AMP_deam_AS"/>
</dbReference>
<feature type="domain" description="Adenosine deaminase" evidence="8">
    <location>
        <begin position="24"/>
        <end position="353"/>
    </location>
</feature>
<gene>
    <name evidence="7" type="primary">AAH1</name>
    <name evidence="9" type="ORF">Amon01_000279300</name>
</gene>
<evidence type="ECO:0000256" key="3">
    <source>
        <dbReference type="ARBA" id="ARBA00022801"/>
    </source>
</evidence>
<dbReference type="HAMAP" id="MF_01962">
    <property type="entry name" value="Adenine_deaminase"/>
    <property type="match status" value="1"/>
</dbReference>
<dbReference type="Gene3D" id="3.20.20.140">
    <property type="entry name" value="Metal-dependent hydrolases"/>
    <property type="match status" value="1"/>
</dbReference>
<proteinExistence type="inferred from homology"/>
<keyword evidence="6 7" id="KW-0539">Nucleus</keyword>
<dbReference type="GO" id="GO:0009168">
    <property type="term" value="P:purine ribonucleoside monophosphate biosynthetic process"/>
    <property type="evidence" value="ECO:0007669"/>
    <property type="project" value="InterPro"/>
</dbReference>
<accession>A0A9W6YXA7</accession>
<comment type="similarity">
    <text evidence="7">Belongs to the metallo-dependent hydrolases superfamily. Adenosine and AMP deaminases family. Adenine deaminase type 2 subfamily.</text>
</comment>
<evidence type="ECO:0000256" key="7">
    <source>
        <dbReference type="HAMAP-Rule" id="MF_03145"/>
    </source>
</evidence>
<dbReference type="GO" id="GO:0000034">
    <property type="term" value="F:adenine deaminase activity"/>
    <property type="evidence" value="ECO:0007669"/>
    <property type="project" value="UniProtKB-UniRule"/>
</dbReference>
<dbReference type="GO" id="GO:0043103">
    <property type="term" value="P:hypoxanthine salvage"/>
    <property type="evidence" value="ECO:0007669"/>
    <property type="project" value="UniProtKB-UniRule"/>
</dbReference>
<dbReference type="OrthoDB" id="272271at2759"/>
<dbReference type="InterPro" id="IPR006330">
    <property type="entry name" value="Ado/ade_deaminase"/>
</dbReference>
<feature type="binding site" evidence="7">
    <location>
        <position position="299"/>
    </location>
    <ligand>
        <name>Zn(2+)</name>
        <dbReference type="ChEBI" id="CHEBI:29105"/>
        <note>catalytic</note>
    </ligand>
</feature>
<comment type="cofactor">
    <cofactor evidence="7">
        <name>Zn(2+)</name>
        <dbReference type="ChEBI" id="CHEBI:29105"/>
    </cofactor>
    <text evidence="7">Binds 1 zinc ion per subunit.</text>
</comment>
<dbReference type="Pfam" id="PF00962">
    <property type="entry name" value="A_deaminase"/>
    <property type="match status" value="1"/>
</dbReference>
<dbReference type="FunFam" id="3.20.20.140:FF:000039">
    <property type="entry name" value="Adenine deaminase"/>
    <property type="match status" value="1"/>
</dbReference>
<dbReference type="NCBIfam" id="TIGR01430">
    <property type="entry name" value="aden_deam"/>
    <property type="match status" value="1"/>
</dbReference>
<keyword evidence="1 7" id="KW-0963">Cytoplasm</keyword>
<evidence type="ECO:0000313" key="10">
    <source>
        <dbReference type="Proteomes" id="UP001165063"/>
    </source>
</evidence>
<keyword evidence="3 7" id="KW-0378">Hydrolase</keyword>
<feature type="binding site" evidence="7">
    <location>
        <position position="218"/>
    </location>
    <ligand>
        <name>Zn(2+)</name>
        <dbReference type="ChEBI" id="CHEBI:29105"/>
        <note>catalytic</note>
    </ligand>
</feature>
<dbReference type="Proteomes" id="UP001165063">
    <property type="component" value="Unassembled WGS sequence"/>
</dbReference>
<evidence type="ECO:0000256" key="1">
    <source>
        <dbReference type="ARBA" id="ARBA00022490"/>
    </source>
</evidence>
<dbReference type="PANTHER" id="PTHR43114">
    <property type="entry name" value="ADENINE DEAMINASE"/>
    <property type="match status" value="1"/>
</dbReference>
<dbReference type="GO" id="GO:0006146">
    <property type="term" value="P:adenine catabolic process"/>
    <property type="evidence" value="ECO:0007669"/>
    <property type="project" value="UniProtKB-UniRule"/>
</dbReference>
<dbReference type="GO" id="GO:0008270">
    <property type="term" value="F:zinc ion binding"/>
    <property type="evidence" value="ECO:0007669"/>
    <property type="project" value="UniProtKB-UniRule"/>
</dbReference>
<dbReference type="InterPro" id="IPR028892">
    <property type="entry name" value="ADE"/>
</dbReference>
<feature type="active site" description="Proton donor" evidence="7">
    <location>
        <position position="221"/>
    </location>
</feature>
<feature type="binding site" evidence="7">
    <location>
        <position position="31"/>
    </location>
    <ligand>
        <name>Zn(2+)</name>
        <dbReference type="ChEBI" id="CHEBI:29105"/>
        <note>catalytic</note>
    </ligand>
</feature>
<reference evidence="9" key="1">
    <citation type="submission" date="2023-04" db="EMBL/GenBank/DDBJ databases">
        <title>Ambrosiozyma monospora NBRC 1965.</title>
        <authorList>
            <person name="Ichikawa N."/>
            <person name="Sato H."/>
            <person name="Tonouchi N."/>
        </authorList>
    </citation>
    <scope>NUCLEOTIDE SEQUENCE</scope>
    <source>
        <strain evidence="9">NBRC 1965</strain>
    </source>
</reference>
<keyword evidence="10" id="KW-1185">Reference proteome</keyword>
<dbReference type="PROSITE" id="PS00485">
    <property type="entry name" value="A_DEAMINASE"/>
    <property type="match status" value="1"/>
</dbReference>
<dbReference type="EC" id="3.5.4.2" evidence="7"/>
<evidence type="ECO:0000256" key="4">
    <source>
        <dbReference type="ARBA" id="ARBA00022833"/>
    </source>
</evidence>
<dbReference type="GO" id="GO:0009117">
    <property type="term" value="P:nucleotide metabolic process"/>
    <property type="evidence" value="ECO:0007669"/>
    <property type="project" value="UniProtKB-KW"/>
</dbReference>
<organism evidence="9 10">
    <name type="scientific">Ambrosiozyma monospora</name>
    <name type="common">Yeast</name>
    <name type="synonym">Endomycopsis monosporus</name>
    <dbReference type="NCBI Taxonomy" id="43982"/>
    <lineage>
        <taxon>Eukaryota</taxon>
        <taxon>Fungi</taxon>
        <taxon>Dikarya</taxon>
        <taxon>Ascomycota</taxon>
        <taxon>Saccharomycotina</taxon>
        <taxon>Pichiomycetes</taxon>
        <taxon>Pichiales</taxon>
        <taxon>Pichiaceae</taxon>
        <taxon>Ambrosiozyma</taxon>
    </lineage>
</organism>
<evidence type="ECO:0000259" key="8">
    <source>
        <dbReference type="Pfam" id="PF00962"/>
    </source>
</evidence>
<evidence type="ECO:0000256" key="2">
    <source>
        <dbReference type="ARBA" id="ARBA00022723"/>
    </source>
</evidence>
<comment type="function">
    <text evidence="7">Catalyzes the hydrolytic deamination of adenine to hypoxanthine. Plays an important role in the purine salvage pathway and in nitrogen catabolism.</text>
</comment>
<comment type="subcellular location">
    <subcellularLocation>
        <location evidence="7">Cytoplasm</location>
    </subcellularLocation>
    <subcellularLocation>
        <location evidence="7">Nucleus</location>
    </subcellularLocation>
</comment>
<feature type="site" description="Important for catalytic activity" evidence="7">
    <location>
        <position position="242"/>
    </location>
</feature>
<dbReference type="AlphaFoldDB" id="A0A9W6YXA7"/>